<reference evidence="11 12" key="1">
    <citation type="submission" date="2016-11" db="EMBL/GenBank/DDBJ databases">
        <title>Comparative genomics of Bartonella apis.</title>
        <authorList>
            <person name="Engel P."/>
        </authorList>
    </citation>
    <scope>NUCLEOTIDE SEQUENCE [LARGE SCALE GENOMIC DNA]</scope>
    <source>
        <strain evidence="11 12">BBC0122</strain>
    </source>
</reference>
<protein>
    <recommendedName>
        <fullName evidence="4 9">Dihydropteroate synthase</fullName>
        <shortName evidence="9">DHPS</shortName>
        <ecNumber evidence="4 9">2.5.1.15</ecNumber>
    </recommendedName>
    <alternativeName>
        <fullName evidence="9">Dihydropteroate pyrophosphorylase</fullName>
    </alternativeName>
</protein>
<comment type="function">
    <text evidence="9">Catalyzes the condensation of para-aminobenzoate (pABA) with 6-hydroxymethyl-7,8-dihydropterin diphosphate (DHPt-PP) to form 7,8-dihydropteroate (H2Pte), the immediate precursor of folate derivatives.</text>
</comment>
<keyword evidence="8 9" id="KW-0289">Folate biosynthesis</keyword>
<proteinExistence type="inferred from homology"/>
<evidence type="ECO:0000256" key="4">
    <source>
        <dbReference type="ARBA" id="ARBA00012458"/>
    </source>
</evidence>
<comment type="similarity">
    <text evidence="9">Belongs to the DHPS family.</text>
</comment>
<dbReference type="Gene3D" id="3.20.20.20">
    <property type="entry name" value="Dihydropteroate synthase-like"/>
    <property type="match status" value="1"/>
</dbReference>
<feature type="domain" description="Pterin-binding" evidence="10">
    <location>
        <begin position="19"/>
        <end position="267"/>
    </location>
</feature>
<dbReference type="Proteomes" id="UP000189632">
    <property type="component" value="Chromosome"/>
</dbReference>
<dbReference type="KEGG" id="bapi:BBC0122_010700"/>
<dbReference type="GO" id="GO:0046872">
    <property type="term" value="F:metal ion binding"/>
    <property type="evidence" value="ECO:0007669"/>
    <property type="project" value="UniProtKB-KW"/>
</dbReference>
<dbReference type="RefSeq" id="WP_077992021.1">
    <property type="nucleotide sequence ID" value="NZ_CP015625.1"/>
</dbReference>
<sequence length="279" mass="30549">MQSSWAIGHNKTIFLGTKSVLMGILNVTPDSFSDGGEHNSFEDAIRHADKMLHDGAMIIDVGGESTRPGFGEIGCDDEQRRVLPVVESLSGQGKGLLSIDTYHAETARLALKAGAHIINDIWGLQKDPEMAEIIAEEQAGIIIMHNSRERVPLPDMIEDQKFFFDKSLEIATKAGIPDNSIVLDPGFGFGKNYHDNLALLQRAAELRMFGFPLLAATSRKRFLGTITGYENPKMRDIATAATSVLLRQAGFSLFRVHNVTDNKDALAIVDALLNVEESD</sequence>
<dbReference type="PROSITE" id="PS00793">
    <property type="entry name" value="DHPS_2"/>
    <property type="match status" value="1"/>
</dbReference>
<dbReference type="GO" id="GO:0005829">
    <property type="term" value="C:cytosol"/>
    <property type="evidence" value="ECO:0007669"/>
    <property type="project" value="TreeGrafter"/>
</dbReference>
<evidence type="ECO:0000256" key="8">
    <source>
        <dbReference type="ARBA" id="ARBA00022909"/>
    </source>
</evidence>
<dbReference type="InterPro" id="IPR045031">
    <property type="entry name" value="DHP_synth-like"/>
</dbReference>
<comment type="pathway">
    <text evidence="3 9">Cofactor biosynthesis; tetrahydrofolate biosynthesis; 7,8-dihydrofolate from 2-amino-4-hydroxy-6-hydroxymethyl-7,8-dihydropteridine diphosphate and 4-aminobenzoate: step 1/2.</text>
</comment>
<keyword evidence="7 9" id="KW-0460">Magnesium</keyword>
<evidence type="ECO:0000313" key="12">
    <source>
        <dbReference type="Proteomes" id="UP000189632"/>
    </source>
</evidence>
<evidence type="ECO:0000256" key="6">
    <source>
        <dbReference type="ARBA" id="ARBA00022723"/>
    </source>
</evidence>
<dbReference type="SUPFAM" id="SSF51717">
    <property type="entry name" value="Dihydropteroate synthetase-like"/>
    <property type="match status" value="1"/>
</dbReference>
<dbReference type="CDD" id="cd00739">
    <property type="entry name" value="DHPS"/>
    <property type="match status" value="1"/>
</dbReference>
<gene>
    <name evidence="11" type="ORF">BBC0122_010700</name>
</gene>
<dbReference type="InterPro" id="IPR006390">
    <property type="entry name" value="DHP_synth_dom"/>
</dbReference>
<name>A0A1U9MHJ2_9HYPH</name>
<dbReference type="PANTHER" id="PTHR20941:SF1">
    <property type="entry name" value="FOLIC ACID SYNTHESIS PROTEIN FOL1"/>
    <property type="match status" value="1"/>
</dbReference>
<dbReference type="PROSITE" id="PS00792">
    <property type="entry name" value="DHPS_1"/>
    <property type="match status" value="1"/>
</dbReference>
<comment type="catalytic activity">
    <reaction evidence="1">
        <text>(7,8-dihydropterin-6-yl)methyl diphosphate + 4-aminobenzoate = 7,8-dihydropteroate + diphosphate</text>
        <dbReference type="Rhea" id="RHEA:19949"/>
        <dbReference type="ChEBI" id="CHEBI:17836"/>
        <dbReference type="ChEBI" id="CHEBI:17839"/>
        <dbReference type="ChEBI" id="CHEBI:33019"/>
        <dbReference type="ChEBI" id="CHEBI:72950"/>
        <dbReference type="EC" id="2.5.1.15"/>
    </reaction>
</comment>
<evidence type="ECO:0000259" key="10">
    <source>
        <dbReference type="PROSITE" id="PS50972"/>
    </source>
</evidence>
<keyword evidence="12" id="KW-1185">Reference proteome</keyword>
<evidence type="ECO:0000256" key="2">
    <source>
        <dbReference type="ARBA" id="ARBA00001946"/>
    </source>
</evidence>
<evidence type="ECO:0000256" key="9">
    <source>
        <dbReference type="RuleBase" id="RU361205"/>
    </source>
</evidence>
<dbReference type="STRING" id="1686310.BBC0244_010690"/>
<organism evidence="11 12">
    <name type="scientific">Bartonella choladocola</name>
    <dbReference type="NCBI Taxonomy" id="2750995"/>
    <lineage>
        <taxon>Bacteria</taxon>
        <taxon>Pseudomonadati</taxon>
        <taxon>Pseudomonadota</taxon>
        <taxon>Alphaproteobacteria</taxon>
        <taxon>Hyphomicrobiales</taxon>
        <taxon>Bartonellaceae</taxon>
        <taxon>Bartonella</taxon>
    </lineage>
</organism>
<dbReference type="OrthoDB" id="9811744at2"/>
<dbReference type="NCBIfam" id="TIGR01496">
    <property type="entry name" value="DHPS"/>
    <property type="match status" value="1"/>
</dbReference>
<dbReference type="InterPro" id="IPR011005">
    <property type="entry name" value="Dihydropteroate_synth-like_sf"/>
</dbReference>
<dbReference type="PANTHER" id="PTHR20941">
    <property type="entry name" value="FOLATE SYNTHESIS PROTEINS"/>
    <property type="match status" value="1"/>
</dbReference>
<keyword evidence="5 9" id="KW-0808">Transferase</keyword>
<dbReference type="EMBL" id="CP015625">
    <property type="protein sequence ID" value="AQT47190.1"/>
    <property type="molecule type" value="Genomic_DNA"/>
</dbReference>
<keyword evidence="6 9" id="KW-0479">Metal-binding</keyword>
<accession>A0A1U9MHJ2</accession>
<evidence type="ECO:0000256" key="5">
    <source>
        <dbReference type="ARBA" id="ARBA00022679"/>
    </source>
</evidence>
<dbReference type="InterPro" id="IPR000489">
    <property type="entry name" value="Pterin-binding_dom"/>
</dbReference>
<dbReference type="GO" id="GO:0046654">
    <property type="term" value="P:tetrahydrofolate biosynthetic process"/>
    <property type="evidence" value="ECO:0007669"/>
    <property type="project" value="UniProtKB-UniPathway"/>
</dbReference>
<dbReference type="AlphaFoldDB" id="A0A1U9MHJ2"/>
<dbReference type="EC" id="2.5.1.15" evidence="4 9"/>
<dbReference type="Pfam" id="PF00809">
    <property type="entry name" value="Pterin_bind"/>
    <property type="match status" value="1"/>
</dbReference>
<evidence type="ECO:0000256" key="3">
    <source>
        <dbReference type="ARBA" id="ARBA00004763"/>
    </source>
</evidence>
<comment type="cofactor">
    <cofactor evidence="2 9">
        <name>Mg(2+)</name>
        <dbReference type="ChEBI" id="CHEBI:18420"/>
    </cofactor>
</comment>
<dbReference type="PROSITE" id="PS50972">
    <property type="entry name" value="PTERIN_BINDING"/>
    <property type="match status" value="1"/>
</dbReference>
<evidence type="ECO:0000313" key="11">
    <source>
        <dbReference type="EMBL" id="AQT47190.1"/>
    </source>
</evidence>
<dbReference type="UniPathway" id="UPA00077">
    <property type="reaction ID" value="UER00156"/>
</dbReference>
<evidence type="ECO:0000256" key="7">
    <source>
        <dbReference type="ARBA" id="ARBA00022842"/>
    </source>
</evidence>
<evidence type="ECO:0000256" key="1">
    <source>
        <dbReference type="ARBA" id="ARBA00000012"/>
    </source>
</evidence>
<dbReference type="GO" id="GO:0046656">
    <property type="term" value="P:folic acid biosynthetic process"/>
    <property type="evidence" value="ECO:0007669"/>
    <property type="project" value="UniProtKB-KW"/>
</dbReference>
<dbReference type="GO" id="GO:0004156">
    <property type="term" value="F:dihydropteroate synthase activity"/>
    <property type="evidence" value="ECO:0007669"/>
    <property type="project" value="UniProtKB-EC"/>
</dbReference>